<keyword evidence="1" id="KW-0378">Hydrolase</keyword>
<dbReference type="EMBL" id="FOEN01000009">
    <property type="protein sequence ID" value="SEQ37980.1"/>
    <property type="molecule type" value="Genomic_DNA"/>
</dbReference>
<dbReference type="InterPro" id="IPR029058">
    <property type="entry name" value="AB_hydrolase_fold"/>
</dbReference>
<accession>A0A1H9FJ42</accession>
<dbReference type="RefSeq" id="WP_092572435.1">
    <property type="nucleotide sequence ID" value="NZ_FOEN01000009.1"/>
</dbReference>
<dbReference type="STRING" id="89093.SAMN04488558_10966"/>
<proteinExistence type="predicted"/>
<evidence type="ECO:0000313" key="1">
    <source>
        <dbReference type="EMBL" id="SEQ37980.1"/>
    </source>
</evidence>
<name>A0A1H9FJ42_9LACT</name>
<organism evidence="1 2">
    <name type="scientific">Ignavigranum ruoffiae</name>
    <dbReference type="NCBI Taxonomy" id="89093"/>
    <lineage>
        <taxon>Bacteria</taxon>
        <taxon>Bacillati</taxon>
        <taxon>Bacillota</taxon>
        <taxon>Bacilli</taxon>
        <taxon>Lactobacillales</taxon>
        <taxon>Aerococcaceae</taxon>
        <taxon>Ignavigranum</taxon>
    </lineage>
</organism>
<dbReference type="Pfam" id="PF00756">
    <property type="entry name" value="Esterase"/>
    <property type="match status" value="1"/>
</dbReference>
<dbReference type="PANTHER" id="PTHR48098:SF1">
    <property type="entry name" value="DIACYLGLYCEROL ACYLTRANSFERASE_MYCOLYLTRANSFERASE AG85A"/>
    <property type="match status" value="1"/>
</dbReference>
<dbReference type="AlphaFoldDB" id="A0A1H9FJ42"/>
<dbReference type="GO" id="GO:0016787">
    <property type="term" value="F:hydrolase activity"/>
    <property type="evidence" value="ECO:0007669"/>
    <property type="project" value="UniProtKB-KW"/>
</dbReference>
<gene>
    <name evidence="1" type="ORF">SAMN04488558_10966</name>
</gene>
<dbReference type="GO" id="GO:0016747">
    <property type="term" value="F:acyltransferase activity, transferring groups other than amino-acyl groups"/>
    <property type="evidence" value="ECO:0007669"/>
    <property type="project" value="TreeGrafter"/>
</dbReference>
<keyword evidence="2" id="KW-1185">Reference proteome</keyword>
<evidence type="ECO:0000313" key="2">
    <source>
        <dbReference type="Proteomes" id="UP000198833"/>
    </source>
</evidence>
<dbReference type="SUPFAM" id="SSF53474">
    <property type="entry name" value="alpha/beta-Hydrolases"/>
    <property type="match status" value="1"/>
</dbReference>
<dbReference type="OrthoDB" id="9803578at2"/>
<reference evidence="1 2" key="1">
    <citation type="submission" date="2016-10" db="EMBL/GenBank/DDBJ databases">
        <authorList>
            <person name="de Groot N.N."/>
        </authorList>
    </citation>
    <scope>NUCLEOTIDE SEQUENCE [LARGE SCALE GENOMIC DNA]</scope>
    <source>
        <strain evidence="1 2">DSM 15695</strain>
    </source>
</reference>
<dbReference type="Gene3D" id="3.40.50.1820">
    <property type="entry name" value="alpha/beta hydrolase"/>
    <property type="match status" value="1"/>
</dbReference>
<sequence length="257" mass="29319">MTLARLTFYSDVLRRDTHVNVIYPQVNERTPDELKDQIKPPYPVLYLLHGLSGNEDSFIRFTSLERYARDLPLVIVMPTTDRLFYVNNEAGYNYGDYITQELPALMADTFNIKQDRESTFIAGASMGGYGALNAAFKYPEKYGYVAGLSSLIDIQARYQMGPDPQSPADFHLLFGQESPAGTDKDITHLIDQAIQKGQKLPQVWLACGLQDGLISQNRAFKHQYQDQLTLQLIEAEGGHDWLFWDQYVQELLTWLPL</sequence>
<dbReference type="InterPro" id="IPR050583">
    <property type="entry name" value="Mycobacterial_A85_antigen"/>
</dbReference>
<dbReference type="Proteomes" id="UP000198833">
    <property type="component" value="Unassembled WGS sequence"/>
</dbReference>
<dbReference type="PANTHER" id="PTHR48098">
    <property type="entry name" value="ENTEROCHELIN ESTERASE-RELATED"/>
    <property type="match status" value="1"/>
</dbReference>
<protein>
    <submittedName>
        <fullName evidence="1">S-formylglutathione hydrolase FrmB</fullName>
    </submittedName>
</protein>
<dbReference type="InterPro" id="IPR000801">
    <property type="entry name" value="Esterase-like"/>
</dbReference>